<protein>
    <submittedName>
        <fullName evidence="1">Uncharacterized protein</fullName>
    </submittedName>
</protein>
<dbReference type="EMBL" id="JAUTXU010000054">
    <property type="protein sequence ID" value="KAK3714688.1"/>
    <property type="molecule type" value="Genomic_DNA"/>
</dbReference>
<proteinExistence type="predicted"/>
<organism evidence="1 2">
    <name type="scientific">Vermiconidia calcicola</name>
    <dbReference type="NCBI Taxonomy" id="1690605"/>
    <lineage>
        <taxon>Eukaryota</taxon>
        <taxon>Fungi</taxon>
        <taxon>Dikarya</taxon>
        <taxon>Ascomycota</taxon>
        <taxon>Pezizomycotina</taxon>
        <taxon>Dothideomycetes</taxon>
        <taxon>Dothideomycetidae</taxon>
        <taxon>Mycosphaerellales</taxon>
        <taxon>Extremaceae</taxon>
        <taxon>Vermiconidia</taxon>
    </lineage>
</organism>
<comment type="caution">
    <text evidence="1">The sequence shown here is derived from an EMBL/GenBank/DDBJ whole genome shotgun (WGS) entry which is preliminary data.</text>
</comment>
<gene>
    <name evidence="1" type="ORF">LTR37_007668</name>
</gene>
<accession>A0ACC3NE09</accession>
<sequence length="86" mass="9035">MTDSGRKGMGDKASEKMTPDSSKSTLDKAKEGVTDMGDKAGRDAVPDDQKSTGQQISDKTSREKDSSGNSGGSMMDKAKDTLGMNK</sequence>
<reference evidence="1" key="1">
    <citation type="submission" date="2023-07" db="EMBL/GenBank/DDBJ databases">
        <title>Black Yeasts Isolated from many extreme environments.</title>
        <authorList>
            <person name="Coleine C."/>
            <person name="Stajich J.E."/>
            <person name="Selbmann L."/>
        </authorList>
    </citation>
    <scope>NUCLEOTIDE SEQUENCE</scope>
    <source>
        <strain evidence="1">CCFEE 5714</strain>
    </source>
</reference>
<name>A0ACC3NE09_9PEZI</name>
<evidence type="ECO:0000313" key="1">
    <source>
        <dbReference type="EMBL" id="KAK3714688.1"/>
    </source>
</evidence>
<evidence type="ECO:0000313" key="2">
    <source>
        <dbReference type="Proteomes" id="UP001281147"/>
    </source>
</evidence>
<keyword evidence="2" id="KW-1185">Reference proteome</keyword>
<dbReference type="Proteomes" id="UP001281147">
    <property type="component" value="Unassembled WGS sequence"/>
</dbReference>